<gene>
    <name evidence="8" type="primary">adrA_3</name>
    <name evidence="8" type="ORF">NCTC11842_05801</name>
</gene>
<evidence type="ECO:0000256" key="6">
    <source>
        <dbReference type="SAM" id="Phobius"/>
    </source>
</evidence>
<dbReference type="EMBL" id="UAUF01000016">
    <property type="protein sequence ID" value="SPZ16761.1"/>
    <property type="molecule type" value="Genomic_DNA"/>
</dbReference>
<evidence type="ECO:0000256" key="2">
    <source>
        <dbReference type="ARBA" id="ARBA00004533"/>
    </source>
</evidence>
<evidence type="ECO:0000313" key="8">
    <source>
        <dbReference type="EMBL" id="SPZ16761.1"/>
    </source>
</evidence>
<dbReference type="GO" id="GO:0052621">
    <property type="term" value="F:diguanylate cyclase activity"/>
    <property type="evidence" value="ECO:0007669"/>
    <property type="project" value="UniProtKB-EC"/>
</dbReference>
<evidence type="ECO:0000256" key="4">
    <source>
        <dbReference type="ARBA" id="ARBA00034247"/>
    </source>
</evidence>
<evidence type="ECO:0000313" key="9">
    <source>
        <dbReference type="Proteomes" id="UP000250443"/>
    </source>
</evidence>
<dbReference type="SUPFAM" id="SSF55073">
    <property type="entry name" value="Nucleotide cyclase"/>
    <property type="match status" value="1"/>
</dbReference>
<keyword evidence="8" id="KW-0808">Transferase</keyword>
<keyword evidence="6" id="KW-0472">Membrane</keyword>
<accession>A0A2X2DCQ4</accession>
<dbReference type="CDD" id="cd01949">
    <property type="entry name" value="GGDEF"/>
    <property type="match status" value="1"/>
</dbReference>
<dbReference type="GO" id="GO:0043709">
    <property type="term" value="P:cell adhesion involved in single-species biofilm formation"/>
    <property type="evidence" value="ECO:0007669"/>
    <property type="project" value="TreeGrafter"/>
</dbReference>
<feature type="coiled-coil region" evidence="5">
    <location>
        <begin position="407"/>
        <end position="441"/>
    </location>
</feature>
<dbReference type="Pfam" id="PF00990">
    <property type="entry name" value="GGDEF"/>
    <property type="match status" value="1"/>
</dbReference>
<dbReference type="InterPro" id="IPR011623">
    <property type="entry name" value="7TMR_DISM_rcpt_extracell_dom1"/>
</dbReference>
<dbReference type="Pfam" id="PF07695">
    <property type="entry name" value="7TMR-DISM_7TM"/>
    <property type="match status" value="1"/>
</dbReference>
<dbReference type="GO" id="GO:0005886">
    <property type="term" value="C:plasma membrane"/>
    <property type="evidence" value="ECO:0007669"/>
    <property type="project" value="UniProtKB-SubCell"/>
</dbReference>
<dbReference type="PANTHER" id="PTHR45138">
    <property type="entry name" value="REGULATORY COMPONENTS OF SENSORY TRANSDUCTION SYSTEM"/>
    <property type="match status" value="1"/>
</dbReference>
<proteinExistence type="predicted"/>
<comment type="catalytic activity">
    <reaction evidence="4">
        <text>2 GTP = 3',3'-c-di-GMP + 2 diphosphate</text>
        <dbReference type="Rhea" id="RHEA:24898"/>
        <dbReference type="ChEBI" id="CHEBI:33019"/>
        <dbReference type="ChEBI" id="CHEBI:37565"/>
        <dbReference type="ChEBI" id="CHEBI:58805"/>
        <dbReference type="EC" id="2.7.7.65"/>
    </reaction>
</comment>
<feature type="transmembrane region" description="Helical" evidence="6">
    <location>
        <begin position="270"/>
        <end position="289"/>
    </location>
</feature>
<feature type="domain" description="GGDEF" evidence="7">
    <location>
        <begin position="476"/>
        <end position="604"/>
    </location>
</feature>
<keyword evidence="6" id="KW-1133">Transmembrane helix</keyword>
<dbReference type="InterPro" id="IPR011622">
    <property type="entry name" value="7TMR_DISM_rcpt_extracell_dom2"/>
</dbReference>
<sequence length="604" mass="69185">MLMVSQAFAQARPVLLTDRNNFLDLAPAIEYLPAPVTMDFEEAASERRQEEWRPNTRTTLNLGSEPQGAWVRFRIRKDTHFNQAWLLVFDWPMLDQVDVRIHDEDTNSWSKVLTAGDTVSLSKWPIPARELVFPLDLENSKRVTVYARIRASEHMILPLQLVTEKAFQQDQVWDTLLLGALYGSLLVMLLYNASLFIFTRDKSYLWYVTYLASSLWYVLCLSGHGFVYIWGEWSTISGRFFQLSACTTFLSSAIFVRVFLNVPRYQRLTIINNLVITYWGVATTVALLFPDNIRYLFPDILGFVSCVLALTVTVSIWRKKNPSARYFTIAWLWLILATIYITLCLEGVLPLSRFSYYTQFSGFVFEFLLLSIALAERINRERAQRLISQKIALDASEEVAQKRLQIVHVQEELLKTQRRANEDLERRVLQRTQELETANRKLVQLSNTDPLTKLYNRRHLDEIFAQQVITAAAQEAYLTIMMLDIDHFKHINDTYGHTIGDECIAALGEGLKCLTRRQGEYAARFGGEEFILLFTTLTPSTAPVVAEEVRLMASNLGIQVESHTVQFTVSIGVVCRLARLGQTRVSLSKAADDALYLAKQAGRN</sequence>
<dbReference type="SMART" id="SM00267">
    <property type="entry name" value="GGDEF"/>
    <property type="match status" value="1"/>
</dbReference>
<organism evidence="8 9">
    <name type="scientific">Pseudomonas luteola</name>
    <dbReference type="NCBI Taxonomy" id="47886"/>
    <lineage>
        <taxon>Bacteria</taxon>
        <taxon>Pseudomonadati</taxon>
        <taxon>Pseudomonadota</taxon>
        <taxon>Gammaproteobacteria</taxon>
        <taxon>Pseudomonadales</taxon>
        <taxon>Pseudomonadaceae</taxon>
        <taxon>Pseudomonas</taxon>
    </lineage>
</organism>
<name>A0A2X2DCQ4_PSELU</name>
<dbReference type="Proteomes" id="UP000250443">
    <property type="component" value="Unassembled WGS sequence"/>
</dbReference>
<dbReference type="EC" id="2.7.7.65" evidence="3"/>
<feature type="transmembrane region" description="Helical" evidence="6">
    <location>
        <begin position="236"/>
        <end position="258"/>
    </location>
</feature>
<feature type="transmembrane region" description="Helical" evidence="6">
    <location>
        <begin position="329"/>
        <end position="348"/>
    </location>
</feature>
<dbReference type="InterPro" id="IPR050469">
    <property type="entry name" value="Diguanylate_Cyclase"/>
</dbReference>
<evidence type="ECO:0000256" key="3">
    <source>
        <dbReference type="ARBA" id="ARBA00012528"/>
    </source>
</evidence>
<evidence type="ECO:0000259" key="7">
    <source>
        <dbReference type="PROSITE" id="PS50887"/>
    </source>
</evidence>
<dbReference type="InterPro" id="IPR029787">
    <property type="entry name" value="Nucleotide_cyclase"/>
</dbReference>
<dbReference type="Pfam" id="PF07696">
    <property type="entry name" value="7TMR-DISMED2"/>
    <property type="match status" value="1"/>
</dbReference>
<dbReference type="PANTHER" id="PTHR45138:SF9">
    <property type="entry name" value="DIGUANYLATE CYCLASE DGCM-RELATED"/>
    <property type="match status" value="1"/>
</dbReference>
<evidence type="ECO:0000256" key="5">
    <source>
        <dbReference type="SAM" id="Coils"/>
    </source>
</evidence>
<feature type="transmembrane region" description="Helical" evidence="6">
    <location>
        <begin position="176"/>
        <end position="198"/>
    </location>
</feature>
<comment type="subcellular location">
    <subcellularLocation>
        <location evidence="2">Cell inner membrane</location>
    </subcellularLocation>
</comment>
<dbReference type="GO" id="GO:1902201">
    <property type="term" value="P:negative regulation of bacterial-type flagellum-dependent cell motility"/>
    <property type="evidence" value="ECO:0007669"/>
    <property type="project" value="TreeGrafter"/>
</dbReference>
<keyword evidence="6" id="KW-0812">Transmembrane</keyword>
<dbReference type="Gene3D" id="3.30.70.270">
    <property type="match status" value="1"/>
</dbReference>
<dbReference type="AlphaFoldDB" id="A0A2X2DCQ4"/>
<dbReference type="InterPro" id="IPR043128">
    <property type="entry name" value="Rev_trsase/Diguanyl_cyclase"/>
</dbReference>
<feature type="transmembrane region" description="Helical" evidence="6">
    <location>
        <begin position="295"/>
        <end position="317"/>
    </location>
</feature>
<feature type="transmembrane region" description="Helical" evidence="6">
    <location>
        <begin position="354"/>
        <end position="375"/>
    </location>
</feature>
<feature type="transmembrane region" description="Helical" evidence="6">
    <location>
        <begin position="205"/>
        <end position="230"/>
    </location>
</feature>
<dbReference type="NCBIfam" id="TIGR00254">
    <property type="entry name" value="GGDEF"/>
    <property type="match status" value="1"/>
</dbReference>
<protein>
    <recommendedName>
        <fullName evidence="3">diguanylate cyclase</fullName>
        <ecNumber evidence="3">2.7.7.65</ecNumber>
    </recommendedName>
</protein>
<reference evidence="8 9" key="1">
    <citation type="submission" date="2018-06" db="EMBL/GenBank/DDBJ databases">
        <authorList>
            <consortium name="Pathogen Informatics"/>
            <person name="Doyle S."/>
        </authorList>
    </citation>
    <scope>NUCLEOTIDE SEQUENCE [LARGE SCALE GENOMIC DNA]</scope>
    <source>
        <strain evidence="8 9">NCTC11842</strain>
    </source>
</reference>
<dbReference type="PROSITE" id="PS50887">
    <property type="entry name" value="GGDEF"/>
    <property type="match status" value="1"/>
</dbReference>
<dbReference type="InterPro" id="IPR000160">
    <property type="entry name" value="GGDEF_dom"/>
</dbReference>
<dbReference type="FunFam" id="3.30.70.270:FF:000001">
    <property type="entry name" value="Diguanylate cyclase domain protein"/>
    <property type="match status" value="1"/>
</dbReference>
<comment type="cofactor">
    <cofactor evidence="1">
        <name>Mg(2+)</name>
        <dbReference type="ChEBI" id="CHEBI:18420"/>
    </cofactor>
</comment>
<keyword evidence="8" id="KW-0548">Nucleotidyltransferase</keyword>
<keyword evidence="5" id="KW-0175">Coiled coil</keyword>
<evidence type="ECO:0000256" key="1">
    <source>
        <dbReference type="ARBA" id="ARBA00001946"/>
    </source>
</evidence>
<dbReference type="Gene3D" id="2.60.40.2380">
    <property type="match status" value="1"/>
</dbReference>